<evidence type="ECO:0000313" key="1">
    <source>
        <dbReference type="EMBL" id="KAF9462311.1"/>
    </source>
</evidence>
<sequence length="461" mass="52324">MVLSIAGMHPRSLSVKILFLGTALTFLLFLYLYTTGGWSSFSPESFAGPNWAPGTCSPKGYANGRWRPHNRSNAQRMIHKNQSLVFSGFEGCASSREFDWHLASDNEGQWDRFPGAQSWLWEVGKADGCENMEDFNKEKVVRDLVEQGGWMLLGDSITEGHFFSLSCMLYPHVIATPTYTPNSYFDRAWPQNLYLNPNSYLLRPSTPVHKRLTLPPGFNISTTALATFRRIDLLFTQEELVDLHNTIHPNPPANFSLFSEEAAWSISPSEYMPMFLEGGYSTMVVSTAGHWTTTLFGAYGDRATVKLEKARQGLDGVIDFFAHAMKKWADGVQRALQDADKAEGGKRRRQVLVRAYLPGHEDCHKTRTPWNEIQPFVWSWYNWGRIWEFNDVFEKILTGSAGRYPNIHYLAIDRPGRLRPDAHATGDCLHIMAGAGVLEGWSHYIWHYLTKEVGRSRQTVA</sequence>
<dbReference type="AlphaFoldDB" id="A0A9P5Y618"/>
<evidence type="ECO:0000313" key="2">
    <source>
        <dbReference type="Proteomes" id="UP000807353"/>
    </source>
</evidence>
<keyword evidence="2" id="KW-1185">Reference proteome</keyword>
<name>A0A9P5Y618_9AGAR</name>
<proteinExistence type="predicted"/>
<dbReference type="OrthoDB" id="630188at2759"/>
<accession>A0A9P5Y618</accession>
<dbReference type="EMBL" id="MU150273">
    <property type="protein sequence ID" value="KAF9462311.1"/>
    <property type="molecule type" value="Genomic_DNA"/>
</dbReference>
<dbReference type="Proteomes" id="UP000807353">
    <property type="component" value="Unassembled WGS sequence"/>
</dbReference>
<comment type="caution">
    <text evidence="1">The sequence shown here is derived from an EMBL/GenBank/DDBJ whole genome shotgun (WGS) entry which is preliminary data.</text>
</comment>
<organism evidence="1 2">
    <name type="scientific">Collybia nuda</name>
    <dbReference type="NCBI Taxonomy" id="64659"/>
    <lineage>
        <taxon>Eukaryota</taxon>
        <taxon>Fungi</taxon>
        <taxon>Dikarya</taxon>
        <taxon>Basidiomycota</taxon>
        <taxon>Agaricomycotina</taxon>
        <taxon>Agaricomycetes</taxon>
        <taxon>Agaricomycetidae</taxon>
        <taxon>Agaricales</taxon>
        <taxon>Tricholomatineae</taxon>
        <taxon>Clitocybaceae</taxon>
        <taxon>Collybia</taxon>
    </lineage>
</organism>
<protein>
    <submittedName>
        <fullName evidence="1">Uncharacterized protein</fullName>
    </submittedName>
</protein>
<gene>
    <name evidence="1" type="ORF">BDZ94DRAFT_1220041</name>
</gene>
<reference evidence="1" key="1">
    <citation type="submission" date="2020-11" db="EMBL/GenBank/DDBJ databases">
        <authorList>
            <consortium name="DOE Joint Genome Institute"/>
            <person name="Ahrendt S."/>
            <person name="Riley R."/>
            <person name="Andreopoulos W."/>
            <person name="Labutti K."/>
            <person name="Pangilinan J."/>
            <person name="Ruiz-Duenas F.J."/>
            <person name="Barrasa J.M."/>
            <person name="Sanchez-Garcia M."/>
            <person name="Camarero S."/>
            <person name="Miyauchi S."/>
            <person name="Serrano A."/>
            <person name="Linde D."/>
            <person name="Babiker R."/>
            <person name="Drula E."/>
            <person name="Ayuso-Fernandez I."/>
            <person name="Pacheco R."/>
            <person name="Padilla G."/>
            <person name="Ferreira P."/>
            <person name="Barriuso J."/>
            <person name="Kellner H."/>
            <person name="Castanera R."/>
            <person name="Alfaro M."/>
            <person name="Ramirez L."/>
            <person name="Pisabarro A.G."/>
            <person name="Kuo A."/>
            <person name="Tritt A."/>
            <person name="Lipzen A."/>
            <person name="He G."/>
            <person name="Yan M."/>
            <person name="Ng V."/>
            <person name="Cullen D."/>
            <person name="Martin F."/>
            <person name="Rosso M.-N."/>
            <person name="Henrissat B."/>
            <person name="Hibbett D."/>
            <person name="Martinez A.T."/>
            <person name="Grigoriev I.V."/>
        </authorList>
    </citation>
    <scope>NUCLEOTIDE SEQUENCE</scope>
    <source>
        <strain evidence="1">CBS 247.69</strain>
    </source>
</reference>